<dbReference type="RefSeq" id="XP_039127014.1">
    <property type="nucleotide sequence ID" value="XM_039271080.1"/>
</dbReference>
<dbReference type="PANTHER" id="PTHR31236:SF2">
    <property type="entry name" value="BURP DOMAIN PROTEIN RD22"/>
    <property type="match status" value="1"/>
</dbReference>
<evidence type="ECO:0000313" key="3">
    <source>
        <dbReference type="RefSeq" id="XP_039127014.1"/>
    </source>
</evidence>
<dbReference type="InterPro" id="IPR044816">
    <property type="entry name" value="BURP"/>
</dbReference>
<dbReference type="InterPro" id="IPR004873">
    <property type="entry name" value="BURP_dom"/>
</dbReference>
<reference evidence="3" key="1">
    <citation type="submission" date="2025-08" db="UniProtKB">
        <authorList>
            <consortium name="RefSeq"/>
        </authorList>
    </citation>
    <scope>IDENTIFICATION</scope>
</reference>
<dbReference type="Pfam" id="PF03181">
    <property type="entry name" value="BURP"/>
    <property type="match status" value="1"/>
</dbReference>
<proteinExistence type="predicted"/>
<dbReference type="AlphaFoldDB" id="A0AB40BIT3"/>
<organism evidence="2 3">
    <name type="scientific">Dioscorea cayennensis subsp. rotundata</name>
    <name type="common">White Guinea yam</name>
    <name type="synonym">Dioscorea rotundata</name>
    <dbReference type="NCBI Taxonomy" id="55577"/>
    <lineage>
        <taxon>Eukaryota</taxon>
        <taxon>Viridiplantae</taxon>
        <taxon>Streptophyta</taxon>
        <taxon>Embryophyta</taxon>
        <taxon>Tracheophyta</taxon>
        <taxon>Spermatophyta</taxon>
        <taxon>Magnoliopsida</taxon>
        <taxon>Liliopsida</taxon>
        <taxon>Dioscoreales</taxon>
        <taxon>Dioscoreaceae</taxon>
        <taxon>Dioscorea</taxon>
    </lineage>
</organism>
<feature type="domain" description="BURP" evidence="1">
    <location>
        <begin position="1"/>
        <end position="111"/>
    </location>
</feature>
<dbReference type="PROSITE" id="PS51277">
    <property type="entry name" value="BURP"/>
    <property type="match status" value="1"/>
</dbReference>
<keyword evidence="2" id="KW-1185">Reference proteome</keyword>
<dbReference type="Proteomes" id="UP001515500">
    <property type="component" value="Chromosome 6"/>
</dbReference>
<name>A0AB40BIT3_DIOCR</name>
<sequence length="111" mass="12489">MEGESKFCATSLESMVEFNMMSLETRDVHASSTKVNEKNNDAEIKPSYSVSLTGVCVMGGEKLVVCHTQQYPYIVFYCHATRKRKVYTVALEWNDGTKLEVIAVCHLDTSK</sequence>
<dbReference type="GeneID" id="120263196"/>
<protein>
    <submittedName>
        <fullName evidence="3">BURP domain protein RD22-like</fullName>
    </submittedName>
</protein>
<accession>A0AB40BIT3</accession>
<dbReference type="SMART" id="SM01045">
    <property type="entry name" value="BURP"/>
    <property type="match status" value="1"/>
</dbReference>
<evidence type="ECO:0000259" key="1">
    <source>
        <dbReference type="PROSITE" id="PS51277"/>
    </source>
</evidence>
<gene>
    <name evidence="3" type="primary">LOC120263196</name>
</gene>
<evidence type="ECO:0000313" key="2">
    <source>
        <dbReference type="Proteomes" id="UP001515500"/>
    </source>
</evidence>
<dbReference type="PANTHER" id="PTHR31236">
    <property type="entry name" value="BURP DOMAIN PROTEIN USPL1-LIKE"/>
    <property type="match status" value="1"/>
</dbReference>